<sequence length="653" mass="73573">MATPSITTPIATRQTDSCQLNLPWFVECTEYPPVPATFEPLVNGERAFGAVYDAIMAAKSSVEIICWGFQPSMYFKRGDTSSLRIGDLLIKKANEGVQVRILCWYDSLRVAQTSENMTPGDNVTNWFGKYKQNRNDEQVEYDKLWYRQIRLAYTGAETGPIELGQRFFRMLMWGNDPSLGIRNIEFVTRDFGLLDRAEIAWRLAMNALDQERSTTNKVMGTVAMVAEPTHHQKMVLVDYEKPEIAVGFVMGHNTLDAYWDNDRHSHERHHAQFGRNGATPRQDISSRVTGPVLEFLNHNFCEAWHKETHVDLLTPRQPIAAQLHVRPGHGVPVMAQVLRTQSQEGKRDIEQLYLKSVNNMTQFIYIENQYFRWPPLAEKIKSVVQNLLDGGRDLETDGPLYLFVVTNSSQEAMGDGSVNTFRMLKQLGRPQLMPEVARAERRDDLLAELEQARQTERLASVNAGIFKKVRDVDRDVAAAHYYKTLLDDLAKARAQVAQLEKEFPDKDSAGISGTDINGLKVHICTLVAPDSPPGNWMDVYVHSKLMIVDDVFTTLGSANINTRSMQVDSELNICIEDPAITRPLREHLFGVHTGGSVIGGQMSTVYKSWEEILVENNSARMNSSTEDSSVSSSSPVASVVEFLQSSPVRKNLD</sequence>
<dbReference type="PANTHER" id="PTHR18896">
    <property type="entry name" value="PHOSPHOLIPASE D"/>
    <property type="match status" value="1"/>
</dbReference>
<name>A0A5E7RQ80_PSEFL</name>
<dbReference type="SUPFAM" id="SSF56024">
    <property type="entry name" value="Phospholipase D/nuclease"/>
    <property type="match status" value="2"/>
</dbReference>
<organism evidence="6 7">
    <name type="scientific">Pseudomonas fluorescens</name>
    <dbReference type="NCBI Taxonomy" id="294"/>
    <lineage>
        <taxon>Bacteria</taxon>
        <taxon>Pseudomonadati</taxon>
        <taxon>Pseudomonadota</taxon>
        <taxon>Gammaproteobacteria</taxon>
        <taxon>Pseudomonadales</taxon>
        <taxon>Pseudomonadaceae</taxon>
        <taxon>Pseudomonas</taxon>
    </lineage>
</organism>
<dbReference type="SMART" id="SM00155">
    <property type="entry name" value="PLDc"/>
    <property type="match status" value="2"/>
</dbReference>
<protein>
    <submittedName>
        <fullName evidence="6">Cardiolipin synthase</fullName>
        <ecNumber evidence="6">2.7.8.-</ecNumber>
    </submittedName>
</protein>
<evidence type="ECO:0000256" key="4">
    <source>
        <dbReference type="ARBA" id="ARBA00023098"/>
    </source>
</evidence>
<keyword evidence="2" id="KW-0677">Repeat</keyword>
<dbReference type="OrthoDB" id="8828485at2"/>
<keyword evidence="3" id="KW-0378">Hydrolase</keyword>
<dbReference type="AlphaFoldDB" id="A0A5E7RQ80"/>
<evidence type="ECO:0000313" key="7">
    <source>
        <dbReference type="Proteomes" id="UP000381378"/>
    </source>
</evidence>
<feature type="domain" description="PLD phosphodiesterase" evidence="5">
    <location>
        <begin position="537"/>
        <end position="564"/>
    </location>
</feature>
<dbReference type="PROSITE" id="PS50035">
    <property type="entry name" value="PLD"/>
    <property type="match status" value="1"/>
</dbReference>
<keyword evidence="4" id="KW-0443">Lipid metabolism</keyword>
<dbReference type="Pfam" id="PF13091">
    <property type="entry name" value="PLDc_2"/>
    <property type="match status" value="1"/>
</dbReference>
<dbReference type="Gene3D" id="3.30.870.10">
    <property type="entry name" value="Endonuclease Chain A"/>
    <property type="match status" value="2"/>
</dbReference>
<accession>A0A5E7RQ80</accession>
<dbReference type="GO" id="GO:0004630">
    <property type="term" value="F:phospholipase D activity"/>
    <property type="evidence" value="ECO:0007669"/>
    <property type="project" value="UniProtKB-EC"/>
</dbReference>
<dbReference type="GO" id="GO:0009395">
    <property type="term" value="P:phospholipid catabolic process"/>
    <property type="evidence" value="ECO:0007669"/>
    <property type="project" value="TreeGrafter"/>
</dbReference>
<evidence type="ECO:0000259" key="5">
    <source>
        <dbReference type="PROSITE" id="PS50035"/>
    </source>
</evidence>
<proteinExistence type="predicted"/>
<dbReference type="RefSeq" id="WP_150785469.1">
    <property type="nucleotide sequence ID" value="NZ_CABVJF010000001.1"/>
</dbReference>
<gene>
    <name evidence="6" type="ORF">PS928_00281</name>
</gene>
<dbReference type="InterPro" id="IPR015679">
    <property type="entry name" value="PLipase_D_fam"/>
</dbReference>
<dbReference type="InterPro" id="IPR025202">
    <property type="entry name" value="PLD-like_dom"/>
</dbReference>
<comment type="catalytic activity">
    <reaction evidence="1">
        <text>a 1,2-diacyl-sn-glycero-3-phosphocholine + H2O = a 1,2-diacyl-sn-glycero-3-phosphate + choline + H(+)</text>
        <dbReference type="Rhea" id="RHEA:14445"/>
        <dbReference type="ChEBI" id="CHEBI:15354"/>
        <dbReference type="ChEBI" id="CHEBI:15377"/>
        <dbReference type="ChEBI" id="CHEBI:15378"/>
        <dbReference type="ChEBI" id="CHEBI:57643"/>
        <dbReference type="ChEBI" id="CHEBI:58608"/>
        <dbReference type="EC" id="3.1.4.4"/>
    </reaction>
</comment>
<dbReference type="EMBL" id="CABVJF010000001">
    <property type="protein sequence ID" value="VVP76114.1"/>
    <property type="molecule type" value="Genomic_DNA"/>
</dbReference>
<dbReference type="Proteomes" id="UP000381378">
    <property type="component" value="Unassembled WGS sequence"/>
</dbReference>
<evidence type="ECO:0000256" key="2">
    <source>
        <dbReference type="ARBA" id="ARBA00022737"/>
    </source>
</evidence>
<evidence type="ECO:0000256" key="1">
    <source>
        <dbReference type="ARBA" id="ARBA00000798"/>
    </source>
</evidence>
<dbReference type="InterPro" id="IPR001736">
    <property type="entry name" value="PLipase_D/transphosphatidylase"/>
</dbReference>
<keyword evidence="6" id="KW-0808">Transferase</keyword>
<evidence type="ECO:0000313" key="6">
    <source>
        <dbReference type="EMBL" id="VVP76114.1"/>
    </source>
</evidence>
<evidence type="ECO:0000256" key="3">
    <source>
        <dbReference type="ARBA" id="ARBA00022801"/>
    </source>
</evidence>
<dbReference type="GO" id="GO:0016740">
    <property type="term" value="F:transferase activity"/>
    <property type="evidence" value="ECO:0007669"/>
    <property type="project" value="UniProtKB-KW"/>
</dbReference>
<dbReference type="EC" id="2.7.8.-" evidence="6"/>
<reference evidence="6 7" key="1">
    <citation type="submission" date="2019-09" db="EMBL/GenBank/DDBJ databases">
        <authorList>
            <person name="Chandra G."/>
            <person name="Truman W A."/>
        </authorList>
    </citation>
    <scope>NUCLEOTIDE SEQUENCE [LARGE SCALE GENOMIC DNA]</scope>
    <source>
        <strain evidence="6">PS928</strain>
    </source>
</reference>
<dbReference type="PANTHER" id="PTHR18896:SF76">
    <property type="entry name" value="PHOSPHOLIPASE"/>
    <property type="match status" value="1"/>
</dbReference>